<dbReference type="AlphaFoldDB" id="A0A699H0P5"/>
<comment type="caution">
    <text evidence="1">The sequence shown here is derived from an EMBL/GenBank/DDBJ whole genome shotgun (WGS) entry which is preliminary data.</text>
</comment>
<dbReference type="EMBL" id="BKCJ010086249">
    <property type="protein sequence ID" value="GEX03790.1"/>
    <property type="molecule type" value="Genomic_DNA"/>
</dbReference>
<accession>A0A699H0P5</accession>
<name>A0A699H0P5_TANCI</name>
<proteinExistence type="predicted"/>
<reference evidence="1" key="1">
    <citation type="journal article" date="2019" name="Sci. Rep.">
        <title>Draft genome of Tanacetum cinerariifolium, the natural source of mosquito coil.</title>
        <authorList>
            <person name="Yamashiro T."/>
            <person name="Shiraishi A."/>
            <person name="Satake H."/>
            <person name="Nakayama K."/>
        </authorList>
    </citation>
    <scope>NUCLEOTIDE SEQUENCE</scope>
</reference>
<protein>
    <submittedName>
        <fullName evidence="1">Uncharacterized protein</fullName>
    </submittedName>
</protein>
<organism evidence="1">
    <name type="scientific">Tanacetum cinerariifolium</name>
    <name type="common">Dalmatian daisy</name>
    <name type="synonym">Chrysanthemum cinerariifolium</name>
    <dbReference type="NCBI Taxonomy" id="118510"/>
    <lineage>
        <taxon>Eukaryota</taxon>
        <taxon>Viridiplantae</taxon>
        <taxon>Streptophyta</taxon>
        <taxon>Embryophyta</taxon>
        <taxon>Tracheophyta</taxon>
        <taxon>Spermatophyta</taxon>
        <taxon>Magnoliopsida</taxon>
        <taxon>eudicotyledons</taxon>
        <taxon>Gunneridae</taxon>
        <taxon>Pentapetalae</taxon>
        <taxon>asterids</taxon>
        <taxon>campanulids</taxon>
        <taxon>Asterales</taxon>
        <taxon>Asteraceae</taxon>
        <taxon>Asteroideae</taxon>
        <taxon>Anthemideae</taxon>
        <taxon>Anthemidinae</taxon>
        <taxon>Tanacetum</taxon>
    </lineage>
</organism>
<gene>
    <name evidence="1" type="ORF">Tci_275765</name>
</gene>
<evidence type="ECO:0000313" key="1">
    <source>
        <dbReference type="EMBL" id="GEX03790.1"/>
    </source>
</evidence>
<sequence>MTIPLEFSILGCTLPSMMVIALGAQSSTQQKLKLRPTKDFEAKYNKVKAKLALLGSSASTSKSLQVRNQGLFAEAYEWDEEKVSSDDNEMVEVKVRMALVDDERDNDERKTFHNYLGVDLNFVEEQRNNLMIKHRDIVQELNTCKEKLLELKQAKLDFLTMQHVNTKILKKNQNLIKELKELTAITKTWLNSSNNVNQCISEQIPNQKKRILGVDQLPKYPSSSRKTDLVFIKSSADNTNLSIPNIERLWLSEAEGFNFPNHNTSRILSFESQVKVTDLSVNVTDSSVTDYDSAEESSSVCSTPLLCH</sequence>